<name>A0ABU7GEY5_9SPHN</name>
<evidence type="ECO:0000256" key="1">
    <source>
        <dbReference type="SAM" id="MobiDB-lite"/>
    </source>
</evidence>
<reference evidence="2 3" key="1">
    <citation type="submission" date="2024-01" db="EMBL/GenBank/DDBJ databases">
        <title>The genome sequence of Erythrobacteraceae sp. strain 1XM1-14.</title>
        <authorList>
            <person name="Liu Y."/>
        </authorList>
    </citation>
    <scope>NUCLEOTIDE SEQUENCE [LARGE SCALE GENOMIC DNA]</scope>
    <source>
        <strain evidence="2 3">1XM1-14</strain>
    </source>
</reference>
<dbReference type="RefSeq" id="WP_354144764.1">
    <property type="nucleotide sequence ID" value="NZ_JAZDQV010000007.1"/>
</dbReference>
<comment type="caution">
    <text evidence="2">The sequence shown here is derived from an EMBL/GenBank/DDBJ whole genome shotgun (WGS) entry which is preliminary data.</text>
</comment>
<proteinExistence type="predicted"/>
<dbReference type="Proteomes" id="UP001343492">
    <property type="component" value="Unassembled WGS sequence"/>
</dbReference>
<sequence length="179" mass="20117">MDEGKRRRRSALKEGARWLAKQQAKRRLAGPKTEAGKKISSQNSRKHGVTSRDVERRFDEGVDVPDWLFVLASHLREMADGEDPMDAHLIRKALIAAWRVTMAQDALDMEMATSLYPAVDLKKTLAGWTSDALHGVAGKGSATSTRKAEKLSYYAARFRSERDNAIRLLRQRSLSRSPP</sequence>
<gene>
    <name evidence="2" type="ORF">VRS74_08180</name>
</gene>
<evidence type="ECO:0000313" key="2">
    <source>
        <dbReference type="EMBL" id="MEE1877657.1"/>
    </source>
</evidence>
<evidence type="ECO:0000313" key="3">
    <source>
        <dbReference type="Proteomes" id="UP001343492"/>
    </source>
</evidence>
<feature type="region of interest" description="Disordered" evidence="1">
    <location>
        <begin position="21"/>
        <end position="52"/>
    </location>
</feature>
<keyword evidence="3" id="KW-1185">Reference proteome</keyword>
<organism evidence="2 3">
    <name type="scientific">Altererythrobacter litoralis</name>
    <dbReference type="NCBI Taxonomy" id="3113904"/>
    <lineage>
        <taxon>Bacteria</taxon>
        <taxon>Pseudomonadati</taxon>
        <taxon>Pseudomonadota</taxon>
        <taxon>Alphaproteobacteria</taxon>
        <taxon>Sphingomonadales</taxon>
        <taxon>Erythrobacteraceae</taxon>
        <taxon>Altererythrobacter</taxon>
    </lineage>
</organism>
<protein>
    <submittedName>
        <fullName evidence="2">Uncharacterized protein</fullName>
    </submittedName>
</protein>
<accession>A0ABU7GEY5</accession>
<dbReference type="EMBL" id="JAZDQV010000007">
    <property type="protein sequence ID" value="MEE1877657.1"/>
    <property type="molecule type" value="Genomic_DNA"/>
</dbReference>